<dbReference type="Pfam" id="PF12762">
    <property type="entry name" value="DDE_Tnp_IS1595"/>
    <property type="match status" value="1"/>
</dbReference>
<reference evidence="2 3" key="2">
    <citation type="submission" date="2014-03" db="EMBL/GenBank/DDBJ databases">
        <title>The Genome Sequence of Anncaliia algerae insect isolate PRA339.</title>
        <authorList>
            <consortium name="The Broad Institute Genome Sequencing Platform"/>
            <consortium name="The Broad Institute Genome Sequencing Center for Infectious Disease"/>
            <person name="Cuomo C."/>
            <person name="Becnel J."/>
            <person name="Sanscrainte N."/>
            <person name="Walker B."/>
            <person name="Young S.K."/>
            <person name="Zeng Q."/>
            <person name="Gargeya S."/>
            <person name="Fitzgerald M."/>
            <person name="Haas B."/>
            <person name="Abouelleil A."/>
            <person name="Alvarado L."/>
            <person name="Arachchi H.M."/>
            <person name="Berlin A.M."/>
            <person name="Chapman S.B."/>
            <person name="Dewar J."/>
            <person name="Goldberg J."/>
            <person name="Griggs A."/>
            <person name="Gujja S."/>
            <person name="Hansen M."/>
            <person name="Howarth C."/>
            <person name="Imamovic A."/>
            <person name="Larimer J."/>
            <person name="McCowan C."/>
            <person name="Murphy C."/>
            <person name="Neiman D."/>
            <person name="Pearson M."/>
            <person name="Priest M."/>
            <person name="Roberts A."/>
            <person name="Saif S."/>
            <person name="Shea T."/>
            <person name="Sisk P."/>
            <person name="Sykes S."/>
            <person name="Wortman J."/>
            <person name="Nusbaum C."/>
            <person name="Birren B."/>
        </authorList>
    </citation>
    <scope>NUCLEOTIDE SEQUENCE [LARGE SCALE GENOMIC DNA]</scope>
    <source>
        <strain evidence="2 3">PRA339</strain>
    </source>
</reference>
<accession>A0A059F2L3</accession>
<dbReference type="EMBL" id="KK365148">
    <property type="protein sequence ID" value="KCZ81196.1"/>
    <property type="molecule type" value="Genomic_DNA"/>
</dbReference>
<dbReference type="PANTHER" id="PTHR47163:SF3">
    <property type="entry name" value="PROTEIN CBG18017"/>
    <property type="match status" value="1"/>
</dbReference>
<dbReference type="OrthoDB" id="424490at2759"/>
<dbReference type="VEuPathDB" id="MicrosporidiaDB:H312_01406"/>
<proteinExistence type="predicted"/>
<protein>
    <recommendedName>
        <fullName evidence="1">ISXO2-like transposase domain-containing protein</fullName>
    </recommendedName>
</protein>
<feature type="domain" description="ISXO2-like transposase" evidence="1">
    <location>
        <begin position="130"/>
        <end position="271"/>
    </location>
</feature>
<evidence type="ECO:0000313" key="3">
    <source>
        <dbReference type="Proteomes" id="UP000030655"/>
    </source>
</evidence>
<evidence type="ECO:0000313" key="2">
    <source>
        <dbReference type="EMBL" id="KCZ81196.1"/>
    </source>
</evidence>
<sequence>MKFADFKTFCESKDYLYDLFKRNELCLAEGSLCDACRASTYKKQRRKIAQVGFVLKCSGKTCRSEKSIIKNSFFNNNKLSKLTFLAGAFIKNKPISMVIEDTGFNEKTVYKYFNYFRSKCAENLDFSNFQLGGQGIEVEIDETHLFTRKYHRGNVLASESVWIFGIFERNSKRVYLEVVPRRDGATLYNILYTRLLPGTRVFSDSWRGYNIIRQNFEVSSVNHRLSFVDPNDSNIHTNNIERLWRTLKNDMRGCQVNNYNIHLKEFMFRRYFFNNSFEFNLDLFIKLIQ</sequence>
<dbReference type="STRING" id="1288291.A0A059F2L3"/>
<name>A0A059F2L3_9MICR</name>
<dbReference type="InterPro" id="IPR024445">
    <property type="entry name" value="Tnp_ISXO2-like"/>
</dbReference>
<dbReference type="SMART" id="SM01126">
    <property type="entry name" value="DDE_Tnp_IS1595"/>
    <property type="match status" value="1"/>
</dbReference>
<keyword evidence="3" id="KW-1185">Reference proteome</keyword>
<gene>
    <name evidence="2" type="ORF">H312_01406</name>
</gene>
<dbReference type="InterPro" id="IPR053164">
    <property type="entry name" value="IS1016-like_transposase"/>
</dbReference>
<organism evidence="2 3">
    <name type="scientific">Anncaliia algerae PRA339</name>
    <dbReference type="NCBI Taxonomy" id="1288291"/>
    <lineage>
        <taxon>Eukaryota</taxon>
        <taxon>Fungi</taxon>
        <taxon>Fungi incertae sedis</taxon>
        <taxon>Microsporidia</taxon>
        <taxon>Tubulinosematoidea</taxon>
        <taxon>Tubulinosematidae</taxon>
        <taxon>Anncaliia</taxon>
    </lineage>
</organism>
<dbReference type="HOGENOM" id="CLU_044348_0_0_1"/>
<reference evidence="3" key="1">
    <citation type="submission" date="2013-02" db="EMBL/GenBank/DDBJ databases">
        <authorList>
            <consortium name="The Broad Institute Genome Sequencing Platform"/>
            <person name="Cuomo C."/>
            <person name="Becnel J."/>
            <person name="Sanscrainte N."/>
            <person name="Walker B."/>
            <person name="Young S.K."/>
            <person name="Zeng Q."/>
            <person name="Gargeya S."/>
            <person name="Fitzgerald M."/>
            <person name="Haas B."/>
            <person name="Abouelleil A."/>
            <person name="Alvarado L."/>
            <person name="Arachchi H.M."/>
            <person name="Berlin A.M."/>
            <person name="Chapman S.B."/>
            <person name="Dewar J."/>
            <person name="Goldberg J."/>
            <person name="Griggs A."/>
            <person name="Gujja S."/>
            <person name="Hansen M."/>
            <person name="Howarth C."/>
            <person name="Imamovic A."/>
            <person name="Larimer J."/>
            <person name="McCowan C."/>
            <person name="Murphy C."/>
            <person name="Neiman D."/>
            <person name="Pearson M."/>
            <person name="Priest M."/>
            <person name="Roberts A."/>
            <person name="Saif S."/>
            <person name="Shea T."/>
            <person name="Sisk P."/>
            <person name="Sykes S."/>
            <person name="Wortman J."/>
            <person name="Nusbaum C."/>
            <person name="Birren B."/>
        </authorList>
    </citation>
    <scope>NUCLEOTIDE SEQUENCE [LARGE SCALE GENOMIC DNA]</scope>
    <source>
        <strain evidence="3">PRA339</strain>
    </source>
</reference>
<dbReference type="AlphaFoldDB" id="A0A059F2L3"/>
<dbReference type="PANTHER" id="PTHR47163">
    <property type="entry name" value="DDE_TNP_IS1595 DOMAIN-CONTAINING PROTEIN"/>
    <property type="match status" value="1"/>
</dbReference>
<evidence type="ECO:0000259" key="1">
    <source>
        <dbReference type="SMART" id="SM01126"/>
    </source>
</evidence>
<dbReference type="Proteomes" id="UP000030655">
    <property type="component" value="Unassembled WGS sequence"/>
</dbReference>